<reference evidence="3" key="1">
    <citation type="submission" date="2020-01" db="EMBL/GenBank/DDBJ databases">
        <authorList>
            <person name="Mishra B."/>
        </authorList>
    </citation>
    <scope>NUCLEOTIDE SEQUENCE [LARGE SCALE GENOMIC DNA]</scope>
</reference>
<dbReference type="SUPFAM" id="SSF54427">
    <property type="entry name" value="NTF2-like"/>
    <property type="match status" value="1"/>
</dbReference>
<evidence type="ECO:0000256" key="1">
    <source>
        <dbReference type="ARBA" id="ARBA00022884"/>
    </source>
</evidence>
<dbReference type="AlphaFoldDB" id="A0A6D2HEZ8"/>
<dbReference type="CDD" id="cd10910">
    <property type="entry name" value="PIN_limkain_b1_N_like"/>
    <property type="match status" value="1"/>
</dbReference>
<dbReference type="Proteomes" id="UP000467841">
    <property type="component" value="Unassembled WGS sequence"/>
</dbReference>
<dbReference type="InterPro" id="IPR032710">
    <property type="entry name" value="NTF2-like_dom_sf"/>
</dbReference>
<dbReference type="EMBL" id="CACVBM020000110">
    <property type="protein sequence ID" value="CAA7014388.1"/>
    <property type="molecule type" value="Genomic_DNA"/>
</dbReference>
<dbReference type="Pfam" id="PF02136">
    <property type="entry name" value="NTF2"/>
    <property type="match status" value="1"/>
</dbReference>
<dbReference type="PANTHER" id="PTHR10693:SF79">
    <property type="entry name" value="NUCLEAR TRANSPORT FACTOR 2 (NTF2) FAMILY PROTEIN"/>
    <property type="match status" value="1"/>
</dbReference>
<gene>
    <name evidence="3" type="ORF">MERR_LOCUS1622</name>
</gene>
<protein>
    <recommendedName>
        <fullName evidence="2">NTF2 domain-containing protein</fullName>
    </recommendedName>
</protein>
<dbReference type="InterPro" id="IPR039539">
    <property type="entry name" value="Ras_GTPase_bind_prot"/>
</dbReference>
<dbReference type="PANTHER" id="PTHR10693">
    <property type="entry name" value="RAS GTPASE-ACTIVATING PROTEIN-BINDING PROTEIN"/>
    <property type="match status" value="1"/>
</dbReference>
<dbReference type="OrthoDB" id="339151at2759"/>
<dbReference type="GO" id="GO:0005829">
    <property type="term" value="C:cytosol"/>
    <property type="evidence" value="ECO:0007669"/>
    <property type="project" value="TreeGrafter"/>
</dbReference>
<dbReference type="InterPro" id="IPR002075">
    <property type="entry name" value="NTF2_dom"/>
</dbReference>
<dbReference type="Gene3D" id="3.10.450.50">
    <property type="match status" value="1"/>
</dbReference>
<evidence type="ECO:0000313" key="4">
    <source>
        <dbReference type="Proteomes" id="UP000467841"/>
    </source>
</evidence>
<sequence length="388" mass="43908">MMADWGMRYQHLPPAELMLISGDPWWYMIPTLEFMESTILCAHPKNLPPSDKYLSLGNTWVWEELLEGVDSALDEISSHTDYVGPPAICRVCNIDIESCVELINHLKTDEEHIAKAINEHFLSGGYESTTFEVVSIDAQKSVNDGVFIKVVGFSTGKDKTKKKFSQMFYLTHDISHKNPNSYVVLNDMFRYVSEEASTPRTLPVVKSSFKKTTFTKTVVLWDLDTCPVPADIEPGRVRQIIESALRHYLGETRQFSFYALGDLEDISDDLLKEISSSGFLLRHATSGWFNLFFLFFLEFIGSTILCAHPKYLPPSGEYLSLGNIWVWEELLQGDDSGLHEISSDTDYVGPPAICTVCNVDIESCDELINHLKTDEEHIELFSSDSDSE</sequence>
<accession>A0A6D2HEZ8</accession>
<organism evidence="3 4">
    <name type="scientific">Microthlaspi erraticum</name>
    <dbReference type="NCBI Taxonomy" id="1685480"/>
    <lineage>
        <taxon>Eukaryota</taxon>
        <taxon>Viridiplantae</taxon>
        <taxon>Streptophyta</taxon>
        <taxon>Embryophyta</taxon>
        <taxon>Tracheophyta</taxon>
        <taxon>Spermatophyta</taxon>
        <taxon>Magnoliopsida</taxon>
        <taxon>eudicotyledons</taxon>
        <taxon>Gunneridae</taxon>
        <taxon>Pentapetalae</taxon>
        <taxon>rosids</taxon>
        <taxon>malvids</taxon>
        <taxon>Brassicales</taxon>
        <taxon>Brassicaceae</taxon>
        <taxon>Coluteocarpeae</taxon>
        <taxon>Microthlaspi</taxon>
    </lineage>
</organism>
<dbReference type="GO" id="GO:0003729">
    <property type="term" value="F:mRNA binding"/>
    <property type="evidence" value="ECO:0007669"/>
    <property type="project" value="TreeGrafter"/>
</dbReference>
<dbReference type="CDD" id="cd00780">
    <property type="entry name" value="NTF2"/>
    <property type="match status" value="1"/>
</dbReference>
<dbReference type="GO" id="GO:1990904">
    <property type="term" value="C:ribonucleoprotein complex"/>
    <property type="evidence" value="ECO:0007669"/>
    <property type="project" value="TreeGrafter"/>
</dbReference>
<name>A0A6D2HEZ8_9BRAS</name>
<keyword evidence="4" id="KW-1185">Reference proteome</keyword>
<evidence type="ECO:0000259" key="2">
    <source>
        <dbReference type="PROSITE" id="PS50177"/>
    </source>
</evidence>
<proteinExistence type="predicted"/>
<dbReference type="InterPro" id="IPR018222">
    <property type="entry name" value="Nuclear_transport_factor_2_euk"/>
</dbReference>
<evidence type="ECO:0000313" key="3">
    <source>
        <dbReference type="EMBL" id="CAA7014388.1"/>
    </source>
</evidence>
<keyword evidence="1" id="KW-0694">RNA-binding</keyword>
<dbReference type="PROSITE" id="PS50177">
    <property type="entry name" value="NTF2_DOMAIN"/>
    <property type="match status" value="1"/>
</dbReference>
<feature type="domain" description="NTF2" evidence="2">
    <location>
        <begin position="115"/>
        <end position="191"/>
    </location>
</feature>
<comment type="caution">
    <text evidence="3">The sequence shown here is derived from an EMBL/GenBank/DDBJ whole genome shotgun (WGS) entry which is preliminary data.</text>
</comment>